<protein>
    <recommendedName>
        <fullName evidence="1">Polymerase beta nucleotidyltransferase domain-containing protein</fullName>
    </recommendedName>
</protein>
<name>M2AXJ2_TREDN</name>
<gene>
    <name evidence="2" type="ORF">HMPREF9733_02152</name>
</gene>
<dbReference type="AlphaFoldDB" id="M2AXJ2"/>
<dbReference type="HOGENOM" id="CLU_164558_1_0_12"/>
<feature type="domain" description="Polymerase beta nucleotidyltransferase" evidence="1">
    <location>
        <begin position="13"/>
        <end position="102"/>
    </location>
</feature>
<proteinExistence type="predicted"/>
<dbReference type="SUPFAM" id="SSF81301">
    <property type="entry name" value="Nucleotidyltransferase"/>
    <property type="match status" value="1"/>
</dbReference>
<dbReference type="Pfam" id="PF18765">
    <property type="entry name" value="Polbeta"/>
    <property type="match status" value="1"/>
</dbReference>
<dbReference type="CDD" id="cd05403">
    <property type="entry name" value="NT_KNTase_like"/>
    <property type="match status" value="1"/>
</dbReference>
<evidence type="ECO:0000259" key="1">
    <source>
        <dbReference type="Pfam" id="PF18765"/>
    </source>
</evidence>
<dbReference type="Gene3D" id="3.30.460.10">
    <property type="entry name" value="Beta Polymerase, domain 2"/>
    <property type="match status" value="1"/>
</dbReference>
<dbReference type="Proteomes" id="UP000016183">
    <property type="component" value="Unassembled WGS sequence"/>
</dbReference>
<dbReference type="InterPro" id="IPR041633">
    <property type="entry name" value="Polbeta"/>
</dbReference>
<evidence type="ECO:0000313" key="3">
    <source>
        <dbReference type="Proteomes" id="UP000016183"/>
    </source>
</evidence>
<sequence>MRLDERSKDIIVNTICNNFSEVFKIILFGSRADDGKKGGDIDLLVETPSAVSLAFTEKINALAEIQAKLGEQRIDLITSCGVEDKRLIVKNAYRDGIILWEK</sequence>
<dbReference type="InterPro" id="IPR043519">
    <property type="entry name" value="NT_sf"/>
</dbReference>
<reference evidence="2 3" key="1">
    <citation type="submission" date="2012-01" db="EMBL/GenBank/DDBJ databases">
        <title>The Genome Sequence of Treponema denticola SP33.</title>
        <authorList>
            <consortium name="The Broad Institute Genome Sequencing Platform"/>
            <person name="Earl A."/>
            <person name="Ward D."/>
            <person name="Feldgarden M."/>
            <person name="Gevers D."/>
            <person name="Blanton J.M."/>
            <person name="Fenno C.J."/>
            <person name="Baranova O.V."/>
            <person name="Mathney J."/>
            <person name="Dewhirst F.E."/>
            <person name="Izard J."/>
            <person name="Young S.K."/>
            <person name="Zeng Q."/>
            <person name="Gargeya S."/>
            <person name="Fitzgerald M."/>
            <person name="Haas B."/>
            <person name="Abouelleil A."/>
            <person name="Alvarado L."/>
            <person name="Arachchi H.M."/>
            <person name="Berlin A."/>
            <person name="Chapman S.B."/>
            <person name="Gearin G."/>
            <person name="Goldberg J."/>
            <person name="Griggs A."/>
            <person name="Gujja S."/>
            <person name="Hansen M."/>
            <person name="Heiman D."/>
            <person name="Howarth C."/>
            <person name="Larimer J."/>
            <person name="Lui A."/>
            <person name="MacDonald P.J.P."/>
            <person name="McCowen C."/>
            <person name="Montmayeur A."/>
            <person name="Murphy C."/>
            <person name="Neiman D."/>
            <person name="Pearson M."/>
            <person name="Priest M."/>
            <person name="Roberts A."/>
            <person name="Saif S."/>
            <person name="Shea T."/>
            <person name="Sisk P."/>
            <person name="Stolte C."/>
            <person name="Sykes S."/>
            <person name="Wortman J."/>
            <person name="Nusbaum C."/>
            <person name="Birren B."/>
        </authorList>
    </citation>
    <scope>NUCLEOTIDE SEQUENCE [LARGE SCALE GENOMIC DNA]</scope>
    <source>
        <strain evidence="2 3">SP33</strain>
    </source>
</reference>
<dbReference type="RefSeq" id="WP_010697195.1">
    <property type="nucleotide sequence ID" value="NZ_KB442454.1"/>
</dbReference>
<dbReference type="PATRIC" id="fig|999437.3.peg.2220"/>
<accession>M2AXJ2</accession>
<dbReference type="EMBL" id="AGDZ01000028">
    <property type="protein sequence ID" value="EMB21815.1"/>
    <property type="molecule type" value="Genomic_DNA"/>
</dbReference>
<dbReference type="OrthoDB" id="14556at2"/>
<evidence type="ECO:0000313" key="2">
    <source>
        <dbReference type="EMBL" id="EMB21815.1"/>
    </source>
</evidence>
<comment type="caution">
    <text evidence="2">The sequence shown here is derived from an EMBL/GenBank/DDBJ whole genome shotgun (WGS) entry which is preliminary data.</text>
</comment>
<organism evidence="2 3">
    <name type="scientific">Treponema denticola SP33</name>
    <dbReference type="NCBI Taxonomy" id="999437"/>
    <lineage>
        <taxon>Bacteria</taxon>
        <taxon>Pseudomonadati</taxon>
        <taxon>Spirochaetota</taxon>
        <taxon>Spirochaetia</taxon>
        <taxon>Spirochaetales</taxon>
        <taxon>Treponemataceae</taxon>
        <taxon>Treponema</taxon>
    </lineage>
</organism>